<dbReference type="InterPro" id="IPR006170">
    <property type="entry name" value="PBP/GOBP"/>
</dbReference>
<protein>
    <submittedName>
        <fullName evidence="1">Uncharacterized protein</fullName>
    </submittedName>
</protein>
<proteinExistence type="predicted"/>
<dbReference type="EMBL" id="OV121135">
    <property type="protein sequence ID" value="CAH0555820.1"/>
    <property type="molecule type" value="Genomic_DNA"/>
</dbReference>
<evidence type="ECO:0000313" key="1">
    <source>
        <dbReference type="EMBL" id="CAH0555820.1"/>
    </source>
</evidence>
<organism evidence="1 2">
    <name type="scientific">Brassicogethes aeneus</name>
    <name type="common">Rape pollen beetle</name>
    <name type="synonym">Meligethes aeneus</name>
    <dbReference type="NCBI Taxonomy" id="1431903"/>
    <lineage>
        <taxon>Eukaryota</taxon>
        <taxon>Metazoa</taxon>
        <taxon>Ecdysozoa</taxon>
        <taxon>Arthropoda</taxon>
        <taxon>Hexapoda</taxon>
        <taxon>Insecta</taxon>
        <taxon>Pterygota</taxon>
        <taxon>Neoptera</taxon>
        <taxon>Endopterygota</taxon>
        <taxon>Coleoptera</taxon>
        <taxon>Polyphaga</taxon>
        <taxon>Cucujiformia</taxon>
        <taxon>Nitidulidae</taxon>
        <taxon>Meligethinae</taxon>
        <taxon>Brassicogethes</taxon>
    </lineage>
</organism>
<dbReference type="InterPro" id="IPR036728">
    <property type="entry name" value="PBP_GOBP_sf"/>
</dbReference>
<reference evidence="1" key="1">
    <citation type="submission" date="2021-12" db="EMBL/GenBank/DDBJ databases">
        <authorList>
            <person name="King R."/>
        </authorList>
    </citation>
    <scope>NUCLEOTIDE SEQUENCE</scope>
</reference>
<dbReference type="Proteomes" id="UP001154078">
    <property type="component" value="Chromosome 4"/>
</dbReference>
<dbReference type="AlphaFoldDB" id="A0A9P0FGY0"/>
<dbReference type="GO" id="GO:0005549">
    <property type="term" value="F:odorant binding"/>
    <property type="evidence" value="ECO:0007669"/>
    <property type="project" value="InterPro"/>
</dbReference>
<keyword evidence="2" id="KW-1185">Reference proteome</keyword>
<evidence type="ECO:0000313" key="2">
    <source>
        <dbReference type="Proteomes" id="UP001154078"/>
    </source>
</evidence>
<gene>
    <name evidence="1" type="ORF">MELIAE_LOCUS7093</name>
</gene>
<name>A0A9P0FGY0_BRAAE</name>
<accession>A0A9P0FGY0</accession>
<dbReference type="Pfam" id="PF01395">
    <property type="entry name" value="PBP_GOBP"/>
    <property type="match status" value="1"/>
</dbReference>
<sequence>MALTQEFSLFRDKYMAVHEKCQADLKHEKLKAYFLCMHEGFEFITADNVINEEKFKAKWALMHSEPETLEKLKKMFGEEGHSCRDLLGYATMRNDCCEGGLISQ</sequence>
<dbReference type="SUPFAM" id="SSF47565">
    <property type="entry name" value="Insect pheromone/odorant-binding proteins"/>
    <property type="match status" value="1"/>
</dbReference>
<dbReference type="Gene3D" id="1.10.238.20">
    <property type="entry name" value="Pheromone/general odorant binding protein domain"/>
    <property type="match status" value="1"/>
</dbReference>